<evidence type="ECO:0000256" key="1">
    <source>
        <dbReference type="SAM" id="MobiDB-lite"/>
    </source>
</evidence>
<evidence type="ECO:0000256" key="2">
    <source>
        <dbReference type="SAM" id="Phobius"/>
    </source>
</evidence>
<gene>
    <name evidence="3" type="ORF">F5X68DRAFT_251845</name>
</gene>
<keyword evidence="2" id="KW-0472">Membrane</keyword>
<reference evidence="3" key="1">
    <citation type="journal article" date="2021" name="Nat. Commun.">
        <title>Genetic determinants of endophytism in the Arabidopsis root mycobiome.</title>
        <authorList>
            <person name="Mesny F."/>
            <person name="Miyauchi S."/>
            <person name="Thiergart T."/>
            <person name="Pickel B."/>
            <person name="Atanasova L."/>
            <person name="Karlsson M."/>
            <person name="Huettel B."/>
            <person name="Barry K.W."/>
            <person name="Haridas S."/>
            <person name="Chen C."/>
            <person name="Bauer D."/>
            <person name="Andreopoulos W."/>
            <person name="Pangilinan J."/>
            <person name="LaButti K."/>
            <person name="Riley R."/>
            <person name="Lipzen A."/>
            <person name="Clum A."/>
            <person name="Drula E."/>
            <person name="Henrissat B."/>
            <person name="Kohler A."/>
            <person name="Grigoriev I.V."/>
            <person name="Martin F.M."/>
            <person name="Hacquard S."/>
        </authorList>
    </citation>
    <scope>NUCLEOTIDE SEQUENCE</scope>
    <source>
        <strain evidence="3">MPI-SDFR-AT-0117</strain>
    </source>
</reference>
<feature type="transmembrane region" description="Helical" evidence="2">
    <location>
        <begin position="196"/>
        <end position="218"/>
    </location>
</feature>
<sequence>MDPGHRDPANPSQISQPSHPSQYGQPVYHDRHSTNNTYDPRHSQPPPPPRFQYQPPRFYIPREDPVQKKQRRCLYMYYVLRQAAIIITLILIILNINIYVSRRGRYLNDDTSATDLVYLDMWLTVPLAGLMTIWGAIGLLCIRKSSHKGGMPYQLQFGVELLFALGAMVCFVLLVTNISAKRSSGVDYYPYFRYEVPLAVLLLALVFVQCGLVARAWFEFSLERKHVEGEMVQV</sequence>
<comment type="caution">
    <text evidence="3">The sequence shown here is derived from an EMBL/GenBank/DDBJ whole genome shotgun (WGS) entry which is preliminary data.</text>
</comment>
<protein>
    <submittedName>
        <fullName evidence="3">Uncharacterized protein</fullName>
    </submittedName>
</protein>
<feature type="transmembrane region" description="Helical" evidence="2">
    <location>
        <begin position="121"/>
        <end position="142"/>
    </location>
</feature>
<feature type="transmembrane region" description="Helical" evidence="2">
    <location>
        <begin position="154"/>
        <end position="176"/>
    </location>
</feature>
<dbReference type="EMBL" id="JAGSXJ010000045">
    <property type="protein sequence ID" value="KAH6662679.1"/>
    <property type="molecule type" value="Genomic_DNA"/>
</dbReference>
<feature type="transmembrane region" description="Helical" evidence="2">
    <location>
        <begin position="78"/>
        <end position="101"/>
    </location>
</feature>
<dbReference type="AlphaFoldDB" id="A0A9P8V078"/>
<dbReference type="OrthoDB" id="4813295at2759"/>
<dbReference type="Proteomes" id="UP000770015">
    <property type="component" value="Unassembled WGS sequence"/>
</dbReference>
<keyword evidence="2" id="KW-1133">Transmembrane helix</keyword>
<feature type="compositionally biased region" description="Low complexity" evidence="1">
    <location>
        <begin position="11"/>
        <end position="22"/>
    </location>
</feature>
<evidence type="ECO:0000313" key="3">
    <source>
        <dbReference type="EMBL" id="KAH6662679.1"/>
    </source>
</evidence>
<feature type="region of interest" description="Disordered" evidence="1">
    <location>
        <begin position="1"/>
        <end position="57"/>
    </location>
</feature>
<keyword evidence="2" id="KW-0812">Transmembrane</keyword>
<accession>A0A9P8V078</accession>
<name>A0A9P8V078_9PEZI</name>
<proteinExistence type="predicted"/>
<organism evidence="3 4">
    <name type="scientific">Plectosphaerella plurivora</name>
    <dbReference type="NCBI Taxonomy" id="936078"/>
    <lineage>
        <taxon>Eukaryota</taxon>
        <taxon>Fungi</taxon>
        <taxon>Dikarya</taxon>
        <taxon>Ascomycota</taxon>
        <taxon>Pezizomycotina</taxon>
        <taxon>Sordariomycetes</taxon>
        <taxon>Hypocreomycetidae</taxon>
        <taxon>Glomerellales</taxon>
        <taxon>Plectosphaerellaceae</taxon>
        <taxon>Plectosphaerella</taxon>
    </lineage>
</organism>
<keyword evidence="4" id="KW-1185">Reference proteome</keyword>
<evidence type="ECO:0000313" key="4">
    <source>
        <dbReference type="Proteomes" id="UP000770015"/>
    </source>
</evidence>